<organism evidence="1 2">
    <name type="scientific">Bremerella cremea</name>
    <dbReference type="NCBI Taxonomy" id="1031537"/>
    <lineage>
        <taxon>Bacteria</taxon>
        <taxon>Pseudomonadati</taxon>
        <taxon>Planctomycetota</taxon>
        <taxon>Planctomycetia</taxon>
        <taxon>Pirellulales</taxon>
        <taxon>Pirellulaceae</taxon>
        <taxon>Bremerella</taxon>
    </lineage>
</organism>
<accession>A0A368KV25</accession>
<dbReference type="AlphaFoldDB" id="A0A368KV25"/>
<comment type="caution">
    <text evidence="1">The sequence shown here is derived from an EMBL/GenBank/DDBJ whole genome shotgun (WGS) entry which is preliminary data.</text>
</comment>
<name>A0A368KV25_9BACT</name>
<proteinExistence type="predicted"/>
<dbReference type="Proteomes" id="UP000253562">
    <property type="component" value="Unassembled WGS sequence"/>
</dbReference>
<reference evidence="1 2" key="1">
    <citation type="submission" date="2018-07" db="EMBL/GenBank/DDBJ databases">
        <title>Comparative genomes isolates from brazilian mangrove.</title>
        <authorList>
            <person name="De Araujo J.E."/>
            <person name="Taketani R.G."/>
            <person name="Silva M.C.P."/>
            <person name="Lourenco M.V."/>
            <person name="Oliveira V.M."/>
            <person name="Andreote F.D."/>
        </authorList>
    </citation>
    <scope>NUCLEOTIDE SEQUENCE [LARGE SCALE GENOMIC DNA]</scope>
    <source>
        <strain evidence="1 2">HEX PRIS-MGV</strain>
    </source>
</reference>
<gene>
    <name evidence="1" type="ORF">DTL42_03825</name>
</gene>
<evidence type="ECO:0008006" key="3">
    <source>
        <dbReference type="Google" id="ProtNLM"/>
    </source>
</evidence>
<evidence type="ECO:0000313" key="2">
    <source>
        <dbReference type="Proteomes" id="UP000253562"/>
    </source>
</evidence>
<dbReference type="EMBL" id="QPEX01000010">
    <property type="protein sequence ID" value="RCS54283.1"/>
    <property type="molecule type" value="Genomic_DNA"/>
</dbReference>
<evidence type="ECO:0000313" key="1">
    <source>
        <dbReference type="EMBL" id="RCS54283.1"/>
    </source>
</evidence>
<sequence length="140" mass="15210">MAHVSPNITARFFPFNVSLVGLLLCLSFGGCGSNSGDMVGVAGQITFDGKPVEKGEIRFTVDGHATEASRIEMGKYEVNVPKGKSDIQIFAYRQAKGKEMAVTSSEPINVNYIPAKYNTESTLNAELEKTNKNLDFTLMP</sequence>
<protein>
    <recommendedName>
        <fullName evidence="3">Carboxypeptidase regulatory-like domain-containing protein</fullName>
    </recommendedName>
</protein>